<name>A0ABW8C4G9_9ACTN</name>
<dbReference type="CDD" id="cd04301">
    <property type="entry name" value="NAT_SF"/>
    <property type="match status" value="1"/>
</dbReference>
<keyword evidence="5" id="KW-1185">Reference proteome</keyword>
<gene>
    <name evidence="4" type="ORF">ACIGXA_12360</name>
</gene>
<evidence type="ECO:0000313" key="5">
    <source>
        <dbReference type="Proteomes" id="UP001614394"/>
    </source>
</evidence>
<evidence type="ECO:0000256" key="1">
    <source>
        <dbReference type="ARBA" id="ARBA00022679"/>
    </source>
</evidence>
<dbReference type="EC" id="2.3.-.-" evidence="4"/>
<dbReference type="EMBL" id="JBITYG010000003">
    <property type="protein sequence ID" value="MFI9101309.1"/>
    <property type="molecule type" value="Genomic_DNA"/>
</dbReference>
<dbReference type="Pfam" id="PF00583">
    <property type="entry name" value="Acetyltransf_1"/>
    <property type="match status" value="1"/>
</dbReference>
<dbReference type="Gene3D" id="3.40.630.30">
    <property type="match status" value="1"/>
</dbReference>
<evidence type="ECO:0000256" key="2">
    <source>
        <dbReference type="ARBA" id="ARBA00023315"/>
    </source>
</evidence>
<proteinExistence type="predicted"/>
<protein>
    <submittedName>
        <fullName evidence="4">GNAT family N-acetyltransferase</fullName>
        <ecNumber evidence="4">2.3.-.-</ecNumber>
    </submittedName>
</protein>
<reference evidence="4 5" key="1">
    <citation type="submission" date="2024-10" db="EMBL/GenBank/DDBJ databases">
        <title>The Natural Products Discovery Center: Release of the First 8490 Sequenced Strains for Exploring Actinobacteria Biosynthetic Diversity.</title>
        <authorList>
            <person name="Kalkreuter E."/>
            <person name="Kautsar S.A."/>
            <person name="Yang D."/>
            <person name="Bader C.D."/>
            <person name="Teijaro C.N."/>
            <person name="Fluegel L."/>
            <person name="Davis C.M."/>
            <person name="Simpson J.R."/>
            <person name="Lauterbach L."/>
            <person name="Steele A.D."/>
            <person name="Gui C."/>
            <person name="Meng S."/>
            <person name="Li G."/>
            <person name="Viehrig K."/>
            <person name="Ye F."/>
            <person name="Su P."/>
            <person name="Kiefer A.F."/>
            <person name="Nichols A."/>
            <person name="Cepeda A.J."/>
            <person name="Yan W."/>
            <person name="Fan B."/>
            <person name="Jiang Y."/>
            <person name="Adhikari A."/>
            <person name="Zheng C.-J."/>
            <person name="Schuster L."/>
            <person name="Cowan T.M."/>
            <person name="Smanski M.J."/>
            <person name="Chevrette M.G."/>
            <person name="De Carvalho L.P.S."/>
            <person name="Shen B."/>
        </authorList>
    </citation>
    <scope>NUCLEOTIDE SEQUENCE [LARGE SCALE GENOMIC DNA]</scope>
    <source>
        <strain evidence="4 5">NPDC053399</strain>
    </source>
</reference>
<evidence type="ECO:0000313" key="4">
    <source>
        <dbReference type="EMBL" id="MFI9101309.1"/>
    </source>
</evidence>
<dbReference type="Proteomes" id="UP001614394">
    <property type="component" value="Unassembled WGS sequence"/>
</dbReference>
<comment type="caution">
    <text evidence="4">The sequence shown here is derived from an EMBL/GenBank/DDBJ whole genome shotgun (WGS) entry which is preliminary data.</text>
</comment>
<evidence type="ECO:0000259" key="3">
    <source>
        <dbReference type="PROSITE" id="PS51186"/>
    </source>
</evidence>
<accession>A0ABW8C4G9</accession>
<dbReference type="RefSeq" id="WP_399647650.1">
    <property type="nucleotide sequence ID" value="NZ_JBITYG010000003.1"/>
</dbReference>
<sequence>MTFAIAPMSAEHIPEAAALYDRWSGHSRKGRPPGAPTGEEVLGGLLAEPDTEAYFARDSGGRPAGYLAASPLDLAEDTPAALRSHPRSAVVRHGGHAPAPGQRDNAALLALYTAAAARLVAQRRLVHYVELPASGTAAMDWCQLGFGFEEMYGLMAVKPRGRQPRGVDGLSIRRAGPGDLPQIGRMAAESARYQRQSAMFLPQSDAALAAMRTRYTDTLSDPRCAAWIAGRGGEEIGMVLLAPSPAGPVTPDGCVELAEAYVEPSARGEGVSRILLATAVAWAYDHEYRHIGARWHSASPLAAGHWPAVGFRVAAYRLSRVLDPRIRPGHASGQFAGQVQGQDRAPLGT</sequence>
<dbReference type="SUPFAM" id="SSF55729">
    <property type="entry name" value="Acyl-CoA N-acyltransferases (Nat)"/>
    <property type="match status" value="1"/>
</dbReference>
<dbReference type="PANTHER" id="PTHR43877">
    <property type="entry name" value="AMINOALKYLPHOSPHONATE N-ACETYLTRANSFERASE-RELATED-RELATED"/>
    <property type="match status" value="1"/>
</dbReference>
<keyword evidence="1 4" id="KW-0808">Transferase</keyword>
<dbReference type="InterPro" id="IPR050832">
    <property type="entry name" value="Bact_Acetyltransf"/>
</dbReference>
<organism evidence="4 5">
    <name type="scientific">Streptomyces fildesensis</name>
    <dbReference type="NCBI Taxonomy" id="375757"/>
    <lineage>
        <taxon>Bacteria</taxon>
        <taxon>Bacillati</taxon>
        <taxon>Actinomycetota</taxon>
        <taxon>Actinomycetes</taxon>
        <taxon>Kitasatosporales</taxon>
        <taxon>Streptomycetaceae</taxon>
        <taxon>Streptomyces</taxon>
    </lineage>
</organism>
<dbReference type="PROSITE" id="PS51186">
    <property type="entry name" value="GNAT"/>
    <property type="match status" value="1"/>
</dbReference>
<dbReference type="InterPro" id="IPR016181">
    <property type="entry name" value="Acyl_CoA_acyltransferase"/>
</dbReference>
<feature type="domain" description="N-acetyltransferase" evidence="3">
    <location>
        <begin position="170"/>
        <end position="330"/>
    </location>
</feature>
<keyword evidence="2 4" id="KW-0012">Acyltransferase</keyword>
<dbReference type="InterPro" id="IPR000182">
    <property type="entry name" value="GNAT_dom"/>
</dbReference>
<dbReference type="GO" id="GO:0016746">
    <property type="term" value="F:acyltransferase activity"/>
    <property type="evidence" value="ECO:0007669"/>
    <property type="project" value="UniProtKB-KW"/>
</dbReference>
<dbReference type="PANTHER" id="PTHR43877:SF1">
    <property type="entry name" value="ACETYLTRANSFERASE"/>
    <property type="match status" value="1"/>
</dbReference>